<evidence type="ECO:0000256" key="3">
    <source>
        <dbReference type="ARBA" id="ARBA00022722"/>
    </source>
</evidence>
<keyword evidence="1" id="KW-0963">Cytoplasm</keyword>
<feature type="domain" description="YqgF/RNase H-like" evidence="6">
    <location>
        <begin position="168"/>
        <end position="267"/>
    </location>
</feature>
<evidence type="ECO:0000259" key="6">
    <source>
        <dbReference type="SMART" id="SM00732"/>
    </source>
</evidence>
<dbReference type="GO" id="GO:0000967">
    <property type="term" value="P:rRNA 5'-end processing"/>
    <property type="evidence" value="ECO:0007669"/>
    <property type="project" value="TreeGrafter"/>
</dbReference>
<feature type="region of interest" description="Disordered" evidence="5">
    <location>
        <begin position="1"/>
        <end position="21"/>
    </location>
</feature>
<proteinExistence type="inferred from homology"/>
<dbReference type="InterPro" id="IPR012337">
    <property type="entry name" value="RNaseH-like_sf"/>
</dbReference>
<sequence length="313" mass="35485">MGGRQVHDDRVRGGGDEMEAEERVVGNTHVHRWRVTDDEERFWQHHRICYRKQKQVIHEERRLLFALSSLLRFMWFGLRQMLPITGLATRPKLNPDKGHNPTRVSHASPVGNPNRGPQRLPRGLFHSSAAATATATALLQITRLVRGARLLEYPVTSVALRQQGTDEDVGQRYVGLAVSDVANRIASPVSVLVRKKTNIDIMAKDFQKLVSQHSLMGFVVGYPFCLWGQSSLEAVQVRLFMEDLRKTGRLNGLTYTYWDENYTSKCVEALLEPLDLNPVKSKTIKDKFAAVGILQGYLDNMNRKLKSGNLARE</sequence>
<dbReference type="HAMAP" id="MF_00651">
    <property type="entry name" value="Nuclease_YqgF"/>
    <property type="match status" value="1"/>
</dbReference>
<evidence type="ECO:0000256" key="2">
    <source>
        <dbReference type="ARBA" id="ARBA00022517"/>
    </source>
</evidence>
<reference evidence="7 8" key="1">
    <citation type="submission" date="2022-12" db="EMBL/GenBank/DDBJ databases">
        <title>Chromosome-scale assembly of the Ensete ventricosum genome.</title>
        <authorList>
            <person name="Dussert Y."/>
            <person name="Stocks J."/>
            <person name="Wendawek A."/>
            <person name="Woldeyes F."/>
            <person name="Nichols R.A."/>
            <person name="Borrell J.S."/>
        </authorList>
    </citation>
    <scope>NUCLEOTIDE SEQUENCE [LARGE SCALE GENOMIC DNA]</scope>
    <source>
        <strain evidence="8">cv. Maze</strain>
        <tissue evidence="7">Seeds</tissue>
    </source>
</reference>
<dbReference type="Pfam" id="PF03652">
    <property type="entry name" value="RuvX"/>
    <property type="match status" value="1"/>
</dbReference>
<keyword evidence="4" id="KW-0378">Hydrolase</keyword>
<feature type="region of interest" description="Disordered" evidence="5">
    <location>
        <begin position="92"/>
        <end position="119"/>
    </location>
</feature>
<dbReference type="PANTHER" id="PTHR33317:SF1">
    <property type="entry name" value="POLYNUCLEOTIDYL TRANSFERASE, RIBONUCLEASE H-LIKE SUPERFAMILY PROTEIN"/>
    <property type="match status" value="1"/>
</dbReference>
<evidence type="ECO:0000256" key="4">
    <source>
        <dbReference type="ARBA" id="ARBA00022801"/>
    </source>
</evidence>
<dbReference type="PANTHER" id="PTHR33317">
    <property type="entry name" value="POLYNUCLEOTIDYL TRANSFERASE, RIBONUCLEASE H-LIKE SUPERFAMILY PROTEIN"/>
    <property type="match status" value="1"/>
</dbReference>
<dbReference type="AlphaFoldDB" id="A0AAV8RUU5"/>
<organism evidence="7 8">
    <name type="scientific">Ensete ventricosum</name>
    <name type="common">Abyssinian banana</name>
    <name type="synonym">Musa ensete</name>
    <dbReference type="NCBI Taxonomy" id="4639"/>
    <lineage>
        <taxon>Eukaryota</taxon>
        <taxon>Viridiplantae</taxon>
        <taxon>Streptophyta</taxon>
        <taxon>Embryophyta</taxon>
        <taxon>Tracheophyta</taxon>
        <taxon>Spermatophyta</taxon>
        <taxon>Magnoliopsida</taxon>
        <taxon>Liliopsida</taxon>
        <taxon>Zingiberales</taxon>
        <taxon>Musaceae</taxon>
        <taxon>Ensete</taxon>
    </lineage>
</organism>
<keyword evidence="3" id="KW-0540">Nuclease</keyword>
<gene>
    <name evidence="7" type="ORF">OPV22_000549</name>
</gene>
<protein>
    <recommendedName>
        <fullName evidence="6">YqgF/RNase H-like domain-containing protein</fullName>
    </recommendedName>
</protein>
<keyword evidence="8" id="KW-1185">Reference proteome</keyword>
<name>A0AAV8RUU5_ENSVE</name>
<dbReference type="SUPFAM" id="SSF53098">
    <property type="entry name" value="Ribonuclease H-like"/>
    <property type="match status" value="1"/>
</dbReference>
<evidence type="ECO:0000313" key="8">
    <source>
        <dbReference type="Proteomes" id="UP001222027"/>
    </source>
</evidence>
<dbReference type="SMART" id="SM00732">
    <property type="entry name" value="YqgFc"/>
    <property type="match status" value="1"/>
</dbReference>
<accession>A0AAV8RUU5</accession>
<evidence type="ECO:0000256" key="1">
    <source>
        <dbReference type="ARBA" id="ARBA00022490"/>
    </source>
</evidence>
<dbReference type="InterPro" id="IPR037027">
    <property type="entry name" value="YqgF/RNaseH-like_dom_sf"/>
</dbReference>
<keyword evidence="2" id="KW-0690">Ribosome biogenesis</keyword>
<evidence type="ECO:0000313" key="7">
    <source>
        <dbReference type="EMBL" id="KAJ8510115.1"/>
    </source>
</evidence>
<dbReference type="InterPro" id="IPR006641">
    <property type="entry name" value="YqgF/RNaseH-like_dom"/>
</dbReference>
<dbReference type="EMBL" id="JAQQAF010000001">
    <property type="protein sequence ID" value="KAJ8510115.1"/>
    <property type="molecule type" value="Genomic_DNA"/>
</dbReference>
<dbReference type="GO" id="GO:0016787">
    <property type="term" value="F:hydrolase activity"/>
    <property type="evidence" value="ECO:0007669"/>
    <property type="project" value="UniProtKB-KW"/>
</dbReference>
<dbReference type="CDD" id="cd16964">
    <property type="entry name" value="YqgF"/>
    <property type="match status" value="1"/>
</dbReference>
<evidence type="ECO:0000256" key="5">
    <source>
        <dbReference type="SAM" id="MobiDB-lite"/>
    </source>
</evidence>
<dbReference type="InterPro" id="IPR005227">
    <property type="entry name" value="YqgF"/>
</dbReference>
<dbReference type="FunFam" id="3.30.420.140:FF:000008">
    <property type="entry name" value="Putative pre-16S rRNA nuclease"/>
    <property type="match status" value="1"/>
</dbReference>
<dbReference type="GO" id="GO:0004518">
    <property type="term" value="F:nuclease activity"/>
    <property type="evidence" value="ECO:0007669"/>
    <property type="project" value="UniProtKB-KW"/>
</dbReference>
<dbReference type="NCBIfam" id="TIGR00250">
    <property type="entry name" value="RNAse_H_YqgF"/>
    <property type="match status" value="1"/>
</dbReference>
<dbReference type="Proteomes" id="UP001222027">
    <property type="component" value="Unassembled WGS sequence"/>
</dbReference>
<feature type="compositionally biased region" description="Basic and acidic residues" evidence="5">
    <location>
        <begin position="1"/>
        <end position="15"/>
    </location>
</feature>
<dbReference type="Gene3D" id="3.30.420.140">
    <property type="entry name" value="YqgF/RNase H-like domain"/>
    <property type="match status" value="1"/>
</dbReference>
<comment type="caution">
    <text evidence="7">The sequence shown here is derived from an EMBL/GenBank/DDBJ whole genome shotgun (WGS) entry which is preliminary data.</text>
</comment>